<dbReference type="Gene3D" id="3.20.20.80">
    <property type="entry name" value="Glycosidases"/>
    <property type="match status" value="1"/>
</dbReference>
<name>A0A511RH85_9DEIN</name>
<dbReference type="Proteomes" id="UP000321827">
    <property type="component" value="Unassembled WGS sequence"/>
</dbReference>
<evidence type="ECO:0000256" key="1">
    <source>
        <dbReference type="SAM" id="SignalP"/>
    </source>
</evidence>
<feature type="chain" id="PRO_5021905800" description="Glycoside hydrolase family 42 N-terminal domain-containing protein" evidence="1">
    <location>
        <begin position="20"/>
        <end position="448"/>
    </location>
</feature>
<organism evidence="2 3">
    <name type="scientific">Oceanithermus desulfurans NBRC 100063</name>
    <dbReference type="NCBI Taxonomy" id="1227550"/>
    <lineage>
        <taxon>Bacteria</taxon>
        <taxon>Thermotogati</taxon>
        <taxon>Deinococcota</taxon>
        <taxon>Deinococci</taxon>
        <taxon>Thermales</taxon>
        <taxon>Thermaceae</taxon>
        <taxon>Oceanithermus</taxon>
    </lineage>
</organism>
<proteinExistence type="predicted"/>
<evidence type="ECO:0000313" key="3">
    <source>
        <dbReference type="Proteomes" id="UP000321827"/>
    </source>
</evidence>
<reference evidence="2 3" key="1">
    <citation type="submission" date="2019-07" db="EMBL/GenBank/DDBJ databases">
        <title>Whole genome shotgun sequence of Oceanithermus desulfurans NBRC 100063.</title>
        <authorList>
            <person name="Hosoyama A."/>
            <person name="Uohara A."/>
            <person name="Ohji S."/>
            <person name="Ichikawa N."/>
        </authorList>
    </citation>
    <scope>NUCLEOTIDE SEQUENCE [LARGE SCALE GENOMIC DNA]</scope>
    <source>
        <strain evidence="2 3">NBRC 100063</strain>
    </source>
</reference>
<comment type="caution">
    <text evidence="2">The sequence shown here is derived from an EMBL/GenBank/DDBJ whole genome shotgun (WGS) entry which is preliminary data.</text>
</comment>
<accession>A0A511RH85</accession>
<dbReference type="SUPFAM" id="SSF51445">
    <property type="entry name" value="(Trans)glycosidases"/>
    <property type="match status" value="1"/>
</dbReference>
<dbReference type="InterPro" id="IPR017853">
    <property type="entry name" value="GH"/>
</dbReference>
<feature type="signal peptide" evidence="1">
    <location>
        <begin position="1"/>
        <end position="19"/>
    </location>
</feature>
<gene>
    <name evidence="2" type="ORF">ODE01S_04330</name>
</gene>
<evidence type="ECO:0000313" key="2">
    <source>
        <dbReference type="EMBL" id="GEM88999.1"/>
    </source>
</evidence>
<dbReference type="AlphaFoldDB" id="A0A511RH85"/>
<evidence type="ECO:0008006" key="4">
    <source>
        <dbReference type="Google" id="ProtNLM"/>
    </source>
</evidence>
<keyword evidence="1" id="KW-0732">Signal</keyword>
<protein>
    <recommendedName>
        <fullName evidence="4">Glycoside hydrolase family 42 N-terminal domain-containing protein</fullName>
    </recommendedName>
</protein>
<dbReference type="EMBL" id="BJXN01000002">
    <property type="protein sequence ID" value="GEM88999.1"/>
    <property type="molecule type" value="Genomic_DNA"/>
</dbReference>
<sequence>MRPALALMLVLALAQCGSAGTGGSGPDAGTIGEDVFPIGVYFVRGQKPIFDEGSETDFRADPEQARADYAREFGDLAAGGFNVAVMSVDPIAFGDRYEEVLSVLLDEAQKNGVRLILPLGHVQSLLGELRDELSDADLYQAAAQDYLEYFKNSPAVLGYVVFDEPVPEGEPGPDGQVVKPEQLGQARAFIEAVHPGAYALSSWADVNHMAVLQAGMNSRVLFMDVYPLAEDKAVGDFSDAWPRGNPDDGSFAGGADQPTYYAYLDMSREALPGVPQWVIVQAFEPIPPEHPHYWRRPEPAELRHEVMAALAHGAKGIFYFLYQSESWVHGLRDASYRPTPLLEEAARANAKVQKMGPTLLKITRNDAFRPEVSSGEGFGYTDAEGGRYVFILNTDVLHAVDVTVTLPAAWSGASAAADVASDESFAIRSGSLTVNVAPGDARLLRLGE</sequence>